<organism evidence="6 7">
    <name type="scientific">Streptomyces xiamenensis</name>
    <dbReference type="NCBI Taxonomy" id="408015"/>
    <lineage>
        <taxon>Bacteria</taxon>
        <taxon>Bacillati</taxon>
        <taxon>Actinomycetota</taxon>
        <taxon>Actinomycetes</taxon>
        <taxon>Kitasatosporales</taxon>
        <taxon>Streptomycetaceae</taxon>
        <taxon>Streptomyces</taxon>
    </lineage>
</organism>
<protein>
    <submittedName>
        <fullName evidence="6">LysR family transcriptional regulator</fullName>
    </submittedName>
</protein>
<gene>
    <name evidence="6" type="ORF">SXIM_05880</name>
</gene>
<evidence type="ECO:0000256" key="3">
    <source>
        <dbReference type="ARBA" id="ARBA00023125"/>
    </source>
</evidence>
<dbReference type="PRINTS" id="PR00039">
    <property type="entry name" value="HTHLYSR"/>
</dbReference>
<dbReference type="FunFam" id="1.10.10.10:FF:000001">
    <property type="entry name" value="LysR family transcriptional regulator"/>
    <property type="match status" value="1"/>
</dbReference>
<dbReference type="EMBL" id="CP009922">
    <property type="protein sequence ID" value="AKG41972.1"/>
    <property type="molecule type" value="Genomic_DNA"/>
</dbReference>
<keyword evidence="4" id="KW-0804">Transcription</keyword>
<dbReference type="Pfam" id="PF03466">
    <property type="entry name" value="LysR_substrate"/>
    <property type="match status" value="1"/>
</dbReference>
<evidence type="ECO:0000259" key="5">
    <source>
        <dbReference type="PROSITE" id="PS50931"/>
    </source>
</evidence>
<dbReference type="Proteomes" id="UP000034034">
    <property type="component" value="Chromosome"/>
</dbReference>
<keyword evidence="7" id="KW-1185">Reference proteome</keyword>
<dbReference type="PROSITE" id="PS50931">
    <property type="entry name" value="HTH_LYSR"/>
    <property type="match status" value="1"/>
</dbReference>
<reference evidence="6" key="1">
    <citation type="submission" date="2019-08" db="EMBL/GenBank/DDBJ databases">
        <title>Complete genome sequence of a mangrove-derived Streptomyces xiamenensis.</title>
        <authorList>
            <person name="Xu J."/>
        </authorList>
    </citation>
    <scope>NUCLEOTIDE SEQUENCE</scope>
    <source>
        <strain evidence="6">318</strain>
    </source>
</reference>
<dbReference type="RefSeq" id="WP_030727745.1">
    <property type="nucleotide sequence ID" value="NZ_CP009922.3"/>
</dbReference>
<dbReference type="HOGENOM" id="CLU_039613_6_5_11"/>
<dbReference type="Gene3D" id="3.40.190.290">
    <property type="match status" value="1"/>
</dbReference>
<dbReference type="GO" id="GO:0005829">
    <property type="term" value="C:cytosol"/>
    <property type="evidence" value="ECO:0007669"/>
    <property type="project" value="TreeGrafter"/>
</dbReference>
<name>A0A0F7FR76_9ACTN</name>
<dbReference type="InterPro" id="IPR000847">
    <property type="entry name" value="LysR_HTH_N"/>
</dbReference>
<proteinExistence type="inferred from homology"/>
<dbReference type="STRING" id="408015.SXIM_05880"/>
<accession>A0A0F7FR76</accession>
<dbReference type="InterPro" id="IPR036388">
    <property type="entry name" value="WH-like_DNA-bd_sf"/>
</dbReference>
<evidence type="ECO:0000256" key="4">
    <source>
        <dbReference type="ARBA" id="ARBA00023163"/>
    </source>
</evidence>
<dbReference type="Gene3D" id="1.10.10.10">
    <property type="entry name" value="Winged helix-like DNA-binding domain superfamily/Winged helix DNA-binding domain"/>
    <property type="match status" value="1"/>
</dbReference>
<feature type="domain" description="HTH lysR-type" evidence="5">
    <location>
        <begin position="4"/>
        <end position="61"/>
    </location>
</feature>
<dbReference type="AlphaFoldDB" id="A0A0F7FR76"/>
<dbReference type="InterPro" id="IPR005119">
    <property type="entry name" value="LysR_subst-bd"/>
</dbReference>
<dbReference type="CDD" id="cd05466">
    <property type="entry name" value="PBP2_LTTR_substrate"/>
    <property type="match status" value="1"/>
</dbReference>
<comment type="similarity">
    <text evidence="1">Belongs to the LysR transcriptional regulatory family.</text>
</comment>
<dbReference type="Pfam" id="PF00126">
    <property type="entry name" value="HTH_1"/>
    <property type="match status" value="1"/>
</dbReference>
<dbReference type="PATRIC" id="fig|408015.6.peg.617"/>
<dbReference type="InterPro" id="IPR050950">
    <property type="entry name" value="HTH-type_LysR_regulators"/>
</dbReference>
<evidence type="ECO:0000256" key="1">
    <source>
        <dbReference type="ARBA" id="ARBA00009437"/>
    </source>
</evidence>
<dbReference type="InterPro" id="IPR036390">
    <property type="entry name" value="WH_DNA-bd_sf"/>
</dbReference>
<sequence length="312" mass="34044">MAQPTLMQLSYFLAAVSHGSFSAAADALHIAQPSLSEQIRRLEHTLGVVLFTRTNRRLQLTDAGRTLLPHAERTLADVRELGQAVREVRTLSGGTVSFGAFNSAHLYLLTPLIRDFHEQYPQVLVRVVGLNSAEVADAVRGGELEAGLVQLPIKDHGLSVGAPVLTDTVVYVSADPERARVPVGIEALAAAPLVLSEARWEDEDPLRRALTERAQRAGVTLRPYAEVEFQTHAVELAAHGVGDSLVSYLVARSQGYTRRLHWAQLDPPVEEHFAFITRSGGALSPATRMFMKIAHKHIAALQRRAKRGLAQG</sequence>
<evidence type="ECO:0000256" key="2">
    <source>
        <dbReference type="ARBA" id="ARBA00023015"/>
    </source>
</evidence>
<dbReference type="PANTHER" id="PTHR30419">
    <property type="entry name" value="HTH-TYPE TRANSCRIPTIONAL REGULATOR YBHD"/>
    <property type="match status" value="1"/>
</dbReference>
<dbReference type="SUPFAM" id="SSF46785">
    <property type="entry name" value="Winged helix' DNA-binding domain"/>
    <property type="match status" value="1"/>
</dbReference>
<dbReference type="KEGG" id="sxi:SXIM_05880"/>
<keyword evidence="3" id="KW-0238">DNA-binding</keyword>
<dbReference type="GO" id="GO:0003677">
    <property type="term" value="F:DNA binding"/>
    <property type="evidence" value="ECO:0007669"/>
    <property type="project" value="UniProtKB-KW"/>
</dbReference>
<evidence type="ECO:0000313" key="7">
    <source>
        <dbReference type="Proteomes" id="UP000034034"/>
    </source>
</evidence>
<keyword evidence="2" id="KW-0805">Transcription regulation</keyword>
<evidence type="ECO:0000313" key="6">
    <source>
        <dbReference type="EMBL" id="AKG41972.1"/>
    </source>
</evidence>
<dbReference type="SUPFAM" id="SSF53850">
    <property type="entry name" value="Periplasmic binding protein-like II"/>
    <property type="match status" value="1"/>
</dbReference>
<dbReference type="GO" id="GO:0003700">
    <property type="term" value="F:DNA-binding transcription factor activity"/>
    <property type="evidence" value="ECO:0007669"/>
    <property type="project" value="InterPro"/>
</dbReference>